<organism evidence="2 3">
    <name type="scientific">Synchytrium endobioticum</name>
    <dbReference type="NCBI Taxonomy" id="286115"/>
    <lineage>
        <taxon>Eukaryota</taxon>
        <taxon>Fungi</taxon>
        <taxon>Fungi incertae sedis</taxon>
        <taxon>Chytridiomycota</taxon>
        <taxon>Chytridiomycota incertae sedis</taxon>
        <taxon>Chytridiomycetes</taxon>
        <taxon>Synchytriales</taxon>
        <taxon>Synchytriaceae</taxon>
        <taxon>Synchytrium</taxon>
    </lineage>
</organism>
<comment type="caution">
    <text evidence="2">The sequence shown here is derived from an EMBL/GenBank/DDBJ whole genome shotgun (WGS) entry which is preliminary data.</text>
</comment>
<evidence type="ECO:0000313" key="3">
    <source>
        <dbReference type="Proteomes" id="UP000320475"/>
    </source>
</evidence>
<keyword evidence="1" id="KW-0812">Transmembrane</keyword>
<dbReference type="VEuPathDB" id="FungiDB:SeMB42_g04578"/>
<keyword evidence="1" id="KW-1133">Transmembrane helix</keyword>
<evidence type="ECO:0000256" key="1">
    <source>
        <dbReference type="SAM" id="Phobius"/>
    </source>
</evidence>
<reference evidence="2 3" key="1">
    <citation type="journal article" date="2019" name="Sci. Rep.">
        <title>Comparative genomics of chytrid fungi reveal insights into the obligate biotrophic and pathogenic lifestyle of Synchytrium endobioticum.</title>
        <authorList>
            <person name="van de Vossenberg B.T.L.H."/>
            <person name="Warris S."/>
            <person name="Nguyen H.D.T."/>
            <person name="van Gent-Pelzer M.P.E."/>
            <person name="Joly D.L."/>
            <person name="van de Geest H.C."/>
            <person name="Bonants P.J.M."/>
            <person name="Smith D.S."/>
            <person name="Levesque C.A."/>
            <person name="van der Lee T.A.J."/>
        </authorList>
    </citation>
    <scope>NUCLEOTIDE SEQUENCE [LARGE SCALE GENOMIC DNA]</scope>
    <source>
        <strain evidence="2 3">LEV6574</strain>
    </source>
</reference>
<name>A0A507CM17_9FUNG</name>
<keyword evidence="1" id="KW-0472">Membrane</keyword>
<proteinExistence type="predicted"/>
<feature type="transmembrane region" description="Helical" evidence="1">
    <location>
        <begin position="84"/>
        <end position="104"/>
    </location>
</feature>
<evidence type="ECO:0000313" key="2">
    <source>
        <dbReference type="EMBL" id="TPX39834.1"/>
    </source>
</evidence>
<sequence>MGTSLALSPLSAGHLLRGIKLVARITTGCHETSDAFAMAGTRLAVPEHTSASKARGVSNGTRDASVRAAGYRHHSRLRKRDGDWGPLILVMSCVLAALAWRSVLPTIFETCYSPVHTTKKSVDCAIPNWAIVLLLLGALGFLMKRCMGGAYLKHSASRSTVGYG</sequence>
<dbReference type="AlphaFoldDB" id="A0A507CM17"/>
<dbReference type="Proteomes" id="UP000320475">
    <property type="component" value="Unassembled WGS sequence"/>
</dbReference>
<feature type="transmembrane region" description="Helical" evidence="1">
    <location>
        <begin position="124"/>
        <end position="143"/>
    </location>
</feature>
<accession>A0A507CM17</accession>
<gene>
    <name evidence="2" type="ORF">SeLEV6574_g06961</name>
</gene>
<dbReference type="EMBL" id="QEAM01000440">
    <property type="protein sequence ID" value="TPX39834.1"/>
    <property type="molecule type" value="Genomic_DNA"/>
</dbReference>
<protein>
    <submittedName>
        <fullName evidence="2">Uncharacterized protein</fullName>
    </submittedName>
</protein>